<dbReference type="EC" id="2.3.1.275" evidence="10"/>
<feature type="transmembrane region" description="Helical" evidence="10">
    <location>
        <begin position="80"/>
        <end position="98"/>
    </location>
</feature>
<keyword evidence="5 10" id="KW-1133">Transmembrane helix</keyword>
<keyword evidence="8 10" id="KW-0594">Phospholipid biosynthesis</keyword>
<keyword evidence="4 10" id="KW-0812">Transmembrane</keyword>
<comment type="subunit">
    <text evidence="10">Probably interacts with PlsX.</text>
</comment>
<accession>A0A5S4ZRX8</accession>
<sequence>MNTLLAVVISYLIGSIPVGVLVARTRGINIMEHGSGNIGTTNVWRNLGPVYGLFVLVMDMAKGVAAVLIGRHFGGVETELLAAFGALCGHSWSIFLRFKGGKIVATGAGVVLAISPAVTLAAGVVLLTTLGISRYVSLSSIMAAITVPAAMAFWGMDTLYIIFGIILMVFVIYKHRSNIQRILSGTEFKVGKGKKR</sequence>
<dbReference type="UniPathway" id="UPA00085"/>
<evidence type="ECO:0000256" key="2">
    <source>
        <dbReference type="ARBA" id="ARBA00022516"/>
    </source>
</evidence>
<evidence type="ECO:0000256" key="9">
    <source>
        <dbReference type="ARBA" id="ARBA00023264"/>
    </source>
</evidence>
<evidence type="ECO:0000256" key="10">
    <source>
        <dbReference type="HAMAP-Rule" id="MF_01043"/>
    </source>
</evidence>
<dbReference type="HAMAP" id="MF_01043">
    <property type="entry name" value="PlsY"/>
    <property type="match status" value="1"/>
</dbReference>
<comment type="pathway">
    <text evidence="10">Lipid metabolism; phospholipid metabolism.</text>
</comment>
<organism evidence="11 12">
    <name type="scientific">Desulfallas thermosapovorans DSM 6562</name>
    <dbReference type="NCBI Taxonomy" id="1121431"/>
    <lineage>
        <taxon>Bacteria</taxon>
        <taxon>Bacillati</taxon>
        <taxon>Bacillota</taxon>
        <taxon>Clostridia</taxon>
        <taxon>Eubacteriales</taxon>
        <taxon>Desulfallaceae</taxon>
        <taxon>Desulfallas</taxon>
    </lineage>
</organism>
<proteinExistence type="inferred from homology"/>
<evidence type="ECO:0000256" key="4">
    <source>
        <dbReference type="ARBA" id="ARBA00022692"/>
    </source>
</evidence>
<comment type="catalytic activity">
    <reaction evidence="10">
        <text>an acyl phosphate + sn-glycerol 3-phosphate = a 1-acyl-sn-glycero-3-phosphate + phosphate</text>
        <dbReference type="Rhea" id="RHEA:34075"/>
        <dbReference type="ChEBI" id="CHEBI:43474"/>
        <dbReference type="ChEBI" id="CHEBI:57597"/>
        <dbReference type="ChEBI" id="CHEBI:57970"/>
        <dbReference type="ChEBI" id="CHEBI:59918"/>
        <dbReference type="EC" id="2.3.1.275"/>
    </reaction>
</comment>
<dbReference type="Pfam" id="PF02660">
    <property type="entry name" value="G3P_acyltransf"/>
    <property type="match status" value="1"/>
</dbReference>
<keyword evidence="3 10" id="KW-0808">Transferase</keyword>
<comment type="caution">
    <text evidence="11">The sequence shown here is derived from an EMBL/GenBank/DDBJ whole genome shotgun (WGS) entry which is preliminary data.</text>
</comment>
<reference evidence="11 12" key="1">
    <citation type="submission" date="2019-07" db="EMBL/GenBank/DDBJ databases">
        <title>Genomic Encyclopedia of Type Strains, Phase I: the one thousand microbial genomes (KMG-I) project.</title>
        <authorList>
            <person name="Kyrpides N."/>
        </authorList>
    </citation>
    <scope>NUCLEOTIDE SEQUENCE [LARGE SCALE GENOMIC DNA]</scope>
    <source>
        <strain evidence="11 12">DSM 6562</strain>
    </source>
</reference>
<evidence type="ECO:0000256" key="5">
    <source>
        <dbReference type="ARBA" id="ARBA00022989"/>
    </source>
</evidence>
<evidence type="ECO:0000256" key="7">
    <source>
        <dbReference type="ARBA" id="ARBA00023136"/>
    </source>
</evidence>
<dbReference type="SMART" id="SM01207">
    <property type="entry name" value="G3P_acyltransf"/>
    <property type="match status" value="1"/>
</dbReference>
<comment type="function">
    <text evidence="10">Catalyzes the transfer of an acyl group from acyl-phosphate (acyl-PO(4)) to glycerol-3-phosphate (G3P) to form lysophosphatidic acid (LPA). This enzyme utilizes acyl-phosphate as fatty acyl donor, but not acyl-CoA or acyl-ACP.</text>
</comment>
<keyword evidence="2 10" id="KW-0444">Lipid biosynthesis</keyword>
<dbReference type="NCBIfam" id="TIGR00023">
    <property type="entry name" value="glycerol-3-phosphate 1-O-acyltransferase PlsY"/>
    <property type="match status" value="1"/>
</dbReference>
<dbReference type="GO" id="GO:0005886">
    <property type="term" value="C:plasma membrane"/>
    <property type="evidence" value="ECO:0007669"/>
    <property type="project" value="UniProtKB-SubCell"/>
</dbReference>
<dbReference type="PANTHER" id="PTHR30309:SF0">
    <property type="entry name" value="GLYCEROL-3-PHOSPHATE ACYLTRANSFERASE-RELATED"/>
    <property type="match status" value="1"/>
</dbReference>
<gene>
    <name evidence="10" type="primary">plsY</name>
    <name evidence="11" type="ORF">LX24_01517</name>
</gene>
<feature type="transmembrane region" description="Helical" evidence="10">
    <location>
        <begin position="152"/>
        <end position="173"/>
    </location>
</feature>
<keyword evidence="1 10" id="KW-1003">Cell membrane</keyword>
<protein>
    <recommendedName>
        <fullName evidence="10">Glycerol-3-phosphate acyltransferase</fullName>
    </recommendedName>
    <alternativeName>
        <fullName evidence="10">Acyl-PO4 G3P acyltransferase</fullName>
    </alternativeName>
    <alternativeName>
        <fullName evidence="10">Acyl-phosphate--glycerol-3-phosphate acyltransferase</fullName>
    </alternativeName>
    <alternativeName>
        <fullName evidence="10">G3P acyltransferase</fullName>
        <shortName evidence="10">GPAT</shortName>
        <ecNumber evidence="10">2.3.1.275</ecNumber>
    </alternativeName>
    <alternativeName>
        <fullName evidence="10">Lysophosphatidic acid synthase</fullName>
        <shortName evidence="10">LPA synthase</shortName>
    </alternativeName>
</protein>
<evidence type="ECO:0000256" key="3">
    <source>
        <dbReference type="ARBA" id="ARBA00022679"/>
    </source>
</evidence>
<evidence type="ECO:0000256" key="8">
    <source>
        <dbReference type="ARBA" id="ARBA00023209"/>
    </source>
</evidence>
<keyword evidence="11" id="KW-0012">Acyltransferase</keyword>
<keyword evidence="9 10" id="KW-1208">Phospholipid metabolism</keyword>
<keyword evidence="12" id="KW-1185">Reference proteome</keyword>
<feature type="transmembrane region" description="Helical" evidence="10">
    <location>
        <begin position="6"/>
        <end position="23"/>
    </location>
</feature>
<feature type="transmembrane region" description="Helical" evidence="10">
    <location>
        <begin position="110"/>
        <end position="132"/>
    </location>
</feature>
<keyword evidence="6 10" id="KW-0443">Lipid metabolism</keyword>
<evidence type="ECO:0000313" key="12">
    <source>
        <dbReference type="Proteomes" id="UP000323166"/>
    </source>
</evidence>
<evidence type="ECO:0000256" key="6">
    <source>
        <dbReference type="ARBA" id="ARBA00023098"/>
    </source>
</evidence>
<dbReference type="EMBL" id="VNHM01000007">
    <property type="protein sequence ID" value="TYO95555.1"/>
    <property type="molecule type" value="Genomic_DNA"/>
</dbReference>
<evidence type="ECO:0000313" key="11">
    <source>
        <dbReference type="EMBL" id="TYO95555.1"/>
    </source>
</evidence>
<dbReference type="GO" id="GO:0043772">
    <property type="term" value="F:acyl-phosphate glycerol-3-phosphate acyltransferase activity"/>
    <property type="evidence" value="ECO:0007669"/>
    <property type="project" value="UniProtKB-UniRule"/>
</dbReference>
<name>A0A5S4ZRX8_9FIRM</name>
<keyword evidence="7 10" id="KW-0472">Membrane</keyword>
<dbReference type="PANTHER" id="PTHR30309">
    <property type="entry name" value="INNER MEMBRANE PROTEIN YGIH"/>
    <property type="match status" value="1"/>
</dbReference>
<comment type="similarity">
    <text evidence="10">Belongs to the PlsY family.</text>
</comment>
<feature type="transmembrane region" description="Helical" evidence="10">
    <location>
        <begin position="50"/>
        <end position="74"/>
    </location>
</feature>
<evidence type="ECO:0000256" key="1">
    <source>
        <dbReference type="ARBA" id="ARBA00022475"/>
    </source>
</evidence>
<dbReference type="InterPro" id="IPR003811">
    <property type="entry name" value="G3P_acylTferase_PlsY"/>
</dbReference>
<dbReference type="GO" id="GO:0008654">
    <property type="term" value="P:phospholipid biosynthetic process"/>
    <property type="evidence" value="ECO:0007669"/>
    <property type="project" value="UniProtKB-UniRule"/>
</dbReference>
<dbReference type="AlphaFoldDB" id="A0A5S4ZRX8"/>
<dbReference type="Proteomes" id="UP000323166">
    <property type="component" value="Unassembled WGS sequence"/>
</dbReference>
<dbReference type="RefSeq" id="WP_166511532.1">
    <property type="nucleotide sequence ID" value="NZ_VNHM01000007.1"/>
</dbReference>
<comment type="subcellular location">
    <subcellularLocation>
        <location evidence="10">Cell membrane</location>
        <topology evidence="10">Multi-pass membrane protein</topology>
    </subcellularLocation>
</comment>